<proteinExistence type="predicted"/>
<accession>A0A6C0M856</accession>
<reference evidence="1" key="1">
    <citation type="submission" date="2019-06" db="EMBL/GenBank/DDBJ databases">
        <title>Novel geminivirus infecting Cactaceae plants in Arizona.</title>
        <authorList>
            <person name="Fontenele R.S."/>
            <person name="Schmidlin K."/>
            <person name="Majure L."/>
            <person name="Salywon A."/>
            <person name="Kraberger S."/>
            <person name="Wojciechowski M."/>
            <person name="Cobb I."/>
            <person name="Varsani A."/>
        </authorList>
    </citation>
    <scope>NUCLEOTIDE SEQUENCE</scope>
    <source>
        <strain evidence="1">DBG_26</strain>
    </source>
</reference>
<evidence type="ECO:0000313" key="1">
    <source>
        <dbReference type="EMBL" id="QHU79481.1"/>
    </source>
</evidence>
<sequence>MEKTDRGQLTRLVFRYGFGVVLKELNTEALSSPYLWEQFWHAVRYIEETICRDFVSFRRHKEECEKEVGVFYTNKKEWPGELDPTVKEAAPAEGAIGPQAAGDC</sequence>
<protein>
    <submittedName>
        <fullName evidence="1">Putative movement protein</fullName>
    </submittedName>
</protein>
<gene>
    <name evidence="1" type="primary">mp</name>
</gene>
<dbReference type="EMBL" id="MN100004">
    <property type="protein sequence ID" value="QHU79481.1"/>
    <property type="molecule type" value="Genomic_DNA"/>
</dbReference>
<name>A0A6C0M856_9GEMI</name>
<organism evidence="1">
    <name type="scientific">Opuntia virus 1</name>
    <dbReference type="NCBI Taxonomy" id="2706523"/>
    <lineage>
        <taxon>Viruses</taxon>
        <taxon>Monodnaviria</taxon>
        <taxon>Shotokuvirae</taxon>
        <taxon>Cressdnaviricota</taxon>
        <taxon>Repensiviricetes</taxon>
        <taxon>Geplafuvirales</taxon>
        <taxon>Geminiviridae</taxon>
        <taxon>Opunvirus</taxon>
        <taxon>Opunvirus opuntiae</taxon>
    </lineage>
</organism>